<gene>
    <name evidence="1" type="ORF">H5410_057803</name>
</gene>
<comment type="caution">
    <text evidence="1">The sequence shown here is derived from an EMBL/GenBank/DDBJ whole genome shotgun (WGS) entry which is preliminary data.</text>
</comment>
<dbReference type="Proteomes" id="UP000824120">
    <property type="component" value="Chromosome 11"/>
</dbReference>
<reference evidence="1 2" key="1">
    <citation type="submission" date="2020-09" db="EMBL/GenBank/DDBJ databases">
        <title>De no assembly of potato wild relative species, Solanum commersonii.</title>
        <authorList>
            <person name="Cho K."/>
        </authorList>
    </citation>
    <scope>NUCLEOTIDE SEQUENCE [LARGE SCALE GENOMIC DNA]</scope>
    <source>
        <strain evidence="1">LZ3.2</strain>
        <tissue evidence="1">Leaf</tissue>
    </source>
</reference>
<accession>A0A9J5WQS6</accession>
<dbReference type="EMBL" id="JACXVP010000011">
    <property type="protein sequence ID" value="KAG5577669.1"/>
    <property type="molecule type" value="Genomic_DNA"/>
</dbReference>
<sequence>MCLASQSVRSITISSDMSSFNLCSFHTPFVVKSLTSTSSSCAIFPSV</sequence>
<evidence type="ECO:0000313" key="1">
    <source>
        <dbReference type="EMBL" id="KAG5577669.1"/>
    </source>
</evidence>
<protein>
    <submittedName>
        <fullName evidence="1">Uncharacterized protein</fullName>
    </submittedName>
</protein>
<proteinExistence type="predicted"/>
<evidence type="ECO:0000313" key="2">
    <source>
        <dbReference type="Proteomes" id="UP000824120"/>
    </source>
</evidence>
<organism evidence="1 2">
    <name type="scientific">Solanum commersonii</name>
    <name type="common">Commerson's wild potato</name>
    <name type="synonym">Commerson's nightshade</name>
    <dbReference type="NCBI Taxonomy" id="4109"/>
    <lineage>
        <taxon>Eukaryota</taxon>
        <taxon>Viridiplantae</taxon>
        <taxon>Streptophyta</taxon>
        <taxon>Embryophyta</taxon>
        <taxon>Tracheophyta</taxon>
        <taxon>Spermatophyta</taxon>
        <taxon>Magnoliopsida</taxon>
        <taxon>eudicotyledons</taxon>
        <taxon>Gunneridae</taxon>
        <taxon>Pentapetalae</taxon>
        <taxon>asterids</taxon>
        <taxon>lamiids</taxon>
        <taxon>Solanales</taxon>
        <taxon>Solanaceae</taxon>
        <taxon>Solanoideae</taxon>
        <taxon>Solaneae</taxon>
        <taxon>Solanum</taxon>
    </lineage>
</organism>
<name>A0A9J5WQS6_SOLCO</name>
<dbReference type="AlphaFoldDB" id="A0A9J5WQS6"/>
<keyword evidence="2" id="KW-1185">Reference proteome</keyword>